<dbReference type="PANTHER" id="PTHR11735:SF6">
    <property type="entry name" value="TRNA N6-ADENOSINE THREONYLCARBAMOYLTRANSFERASE, MITOCHONDRIAL"/>
    <property type="match status" value="1"/>
</dbReference>
<keyword evidence="3 8" id="KW-0819">tRNA processing</keyword>
<dbReference type="EC" id="2.3.1.234" evidence="8"/>
<dbReference type="Proteomes" id="UP000000379">
    <property type="component" value="Chromosome"/>
</dbReference>
<feature type="binding site" evidence="8">
    <location>
        <position position="110"/>
    </location>
    <ligand>
        <name>Fe cation</name>
        <dbReference type="ChEBI" id="CHEBI:24875"/>
    </ligand>
</feature>
<dbReference type="RefSeq" id="WP_013178336.1">
    <property type="nucleotide sequence ID" value="NC_014221.1"/>
</dbReference>
<keyword evidence="1 8" id="KW-0963">Cytoplasm</keyword>
<dbReference type="EMBL" id="CP002049">
    <property type="protein sequence ID" value="ADI14970.1"/>
    <property type="molecule type" value="Genomic_DNA"/>
</dbReference>
<evidence type="ECO:0000256" key="4">
    <source>
        <dbReference type="ARBA" id="ARBA00022723"/>
    </source>
</evidence>
<dbReference type="eggNOG" id="COG0533">
    <property type="taxonomic scope" value="Bacteria"/>
</dbReference>
<keyword evidence="2 8" id="KW-0808">Transferase</keyword>
<dbReference type="AlphaFoldDB" id="D7CQI6"/>
<evidence type="ECO:0000313" key="11">
    <source>
        <dbReference type="Proteomes" id="UP000000379"/>
    </source>
</evidence>
<keyword evidence="5 8" id="KW-0408">Iron</keyword>
<dbReference type="InterPro" id="IPR043129">
    <property type="entry name" value="ATPase_NBD"/>
</dbReference>
<dbReference type="NCBIfam" id="TIGR00329">
    <property type="entry name" value="gcp_kae1"/>
    <property type="match status" value="1"/>
</dbReference>
<comment type="cofactor">
    <cofactor evidence="8">
        <name>Fe(2+)</name>
        <dbReference type="ChEBI" id="CHEBI:29033"/>
    </cofactor>
    <text evidence="8">Binds 1 Fe(2+) ion per subunit.</text>
</comment>
<feature type="binding site" evidence="8">
    <location>
        <position position="183"/>
    </location>
    <ligand>
        <name>substrate</name>
    </ligand>
</feature>
<name>D7CQI6_TRURR</name>
<dbReference type="InterPro" id="IPR017861">
    <property type="entry name" value="KAE1/TsaD"/>
</dbReference>
<dbReference type="HOGENOM" id="CLU_023208_0_2_0"/>
<keyword evidence="4 8" id="KW-0479">Metal-binding</keyword>
<sequence length="348" mass="35795">MVILGIDTSCDDTGVGLVEDGVVRANVVASQTALHAPFGGVMPEQASREHLAVIGSVVDRALAEAGLGLEAVGAVAATYGPGLVGALLVGLSYAKALAWARGVPFIPVHHLEGHIASALGAPDSARGRAEPPFLCLIASGGHTSLFEVRAWGEIRELGRTRDDAAGEAFDKAARLLGLGYPGGRALSQLAETGDPEAFPFPLPLKGQAGFDFSFSGLKTAVARLVAASPDLNKADLAASFERVVVESLVSTALRAADATGHTTLVVAGGVAANRRLRERLQDTPLRVHVPPLSLATDNGAMIALAAHARLKSGFRPTSASLEADAVPYVPLSETSWREAAVPASSARS</sequence>
<protein>
    <recommendedName>
        <fullName evidence="8">tRNA N6-adenosine threonylcarbamoyltransferase</fullName>
        <ecNumber evidence="8">2.3.1.234</ecNumber>
    </recommendedName>
    <alternativeName>
        <fullName evidence="8">N6-L-threonylcarbamoyladenine synthase</fullName>
        <shortName evidence="8">t(6)A synthase</shortName>
    </alternativeName>
    <alternativeName>
        <fullName evidence="8">t(6)A37 threonylcarbamoyladenosine biosynthesis protein TsaD</fullName>
    </alternativeName>
    <alternativeName>
        <fullName evidence="8">tRNA threonylcarbamoyladenosine biosynthesis protein TsaD</fullName>
    </alternativeName>
</protein>
<feature type="binding site" evidence="8">
    <location>
        <position position="170"/>
    </location>
    <ligand>
        <name>substrate</name>
    </ligand>
</feature>
<dbReference type="FunFam" id="3.30.420.40:FF:000012">
    <property type="entry name" value="tRNA N6-adenosine threonylcarbamoyltransferase"/>
    <property type="match status" value="1"/>
</dbReference>
<dbReference type="KEGG" id="tra:Trad_1854"/>
<evidence type="ECO:0000256" key="2">
    <source>
        <dbReference type="ARBA" id="ARBA00022679"/>
    </source>
</evidence>
<feature type="binding site" evidence="8">
    <location>
        <position position="273"/>
    </location>
    <ligand>
        <name>substrate</name>
    </ligand>
</feature>
<dbReference type="SUPFAM" id="SSF53067">
    <property type="entry name" value="Actin-like ATPase domain"/>
    <property type="match status" value="2"/>
</dbReference>
<dbReference type="CDD" id="cd24133">
    <property type="entry name" value="ASKHA_NBD_TsaD_bac"/>
    <property type="match status" value="1"/>
</dbReference>
<dbReference type="OrthoDB" id="9806197at2"/>
<gene>
    <name evidence="8" type="primary">tsaD</name>
    <name evidence="10" type="ordered locus">Trad_1854</name>
</gene>
<dbReference type="GO" id="GO:0002949">
    <property type="term" value="P:tRNA threonylcarbamoyladenosine modification"/>
    <property type="evidence" value="ECO:0007669"/>
    <property type="project" value="UniProtKB-UniRule"/>
</dbReference>
<reference evidence="10 11" key="2">
    <citation type="journal article" date="2011" name="Stand. Genomic Sci.">
        <title>Complete genome sequence of Truepera radiovictrix type strain (RQ-24).</title>
        <authorList>
            <person name="Ivanova N."/>
            <person name="Rohde C."/>
            <person name="Munk C."/>
            <person name="Nolan M."/>
            <person name="Lucas S."/>
            <person name="Del Rio T.G."/>
            <person name="Tice H."/>
            <person name="Deshpande S."/>
            <person name="Cheng J.F."/>
            <person name="Tapia R."/>
            <person name="Han C."/>
            <person name="Goodwin L."/>
            <person name="Pitluck S."/>
            <person name="Liolios K."/>
            <person name="Mavromatis K."/>
            <person name="Mikhailova N."/>
            <person name="Pati A."/>
            <person name="Chen A."/>
            <person name="Palaniappan K."/>
            <person name="Land M."/>
            <person name="Hauser L."/>
            <person name="Chang Y.J."/>
            <person name="Jeffries C.D."/>
            <person name="Brambilla E."/>
            <person name="Rohde M."/>
            <person name="Goker M."/>
            <person name="Tindall B.J."/>
            <person name="Woyke T."/>
            <person name="Bristow J."/>
            <person name="Eisen J.A."/>
            <person name="Markowitz V."/>
            <person name="Hugenholtz P."/>
            <person name="Kyrpides N.C."/>
            <person name="Klenk H.P."/>
            <person name="Lapidus A."/>
        </authorList>
    </citation>
    <scope>NUCLEOTIDE SEQUENCE [LARGE SCALE GENOMIC DNA]</scope>
    <source>
        <strain evidence="11">DSM 17093 / CIP 108686 / LMG 22925 / RQ-24</strain>
    </source>
</reference>
<comment type="subcellular location">
    <subcellularLocation>
        <location evidence="8">Cytoplasm</location>
    </subcellularLocation>
</comment>
<keyword evidence="6 8" id="KW-0012">Acyltransferase</keyword>
<evidence type="ECO:0000256" key="1">
    <source>
        <dbReference type="ARBA" id="ARBA00022490"/>
    </source>
</evidence>
<evidence type="ECO:0000313" key="10">
    <source>
        <dbReference type="EMBL" id="ADI14970.1"/>
    </source>
</evidence>
<keyword evidence="11" id="KW-1185">Reference proteome</keyword>
<feature type="domain" description="Gcp-like" evidence="9">
    <location>
        <begin position="23"/>
        <end position="303"/>
    </location>
</feature>
<proteinExistence type="inferred from homology"/>
<evidence type="ECO:0000256" key="7">
    <source>
        <dbReference type="ARBA" id="ARBA00048117"/>
    </source>
</evidence>
<dbReference type="Gene3D" id="3.30.420.40">
    <property type="match status" value="2"/>
</dbReference>
<dbReference type="PRINTS" id="PR00789">
    <property type="entry name" value="OSIALOPTASE"/>
</dbReference>
<dbReference type="GO" id="GO:0005506">
    <property type="term" value="F:iron ion binding"/>
    <property type="evidence" value="ECO:0007669"/>
    <property type="project" value="UniProtKB-UniRule"/>
</dbReference>
<dbReference type="FunFam" id="3.30.420.40:FF:000040">
    <property type="entry name" value="tRNA N6-adenosine threonylcarbamoyltransferase"/>
    <property type="match status" value="1"/>
</dbReference>
<accession>D7CQI6</accession>
<organism evidence="10 11">
    <name type="scientific">Truepera radiovictrix (strain DSM 17093 / CIP 108686 / LMG 22925 / RQ-24)</name>
    <dbReference type="NCBI Taxonomy" id="649638"/>
    <lineage>
        <taxon>Bacteria</taxon>
        <taxon>Thermotogati</taxon>
        <taxon>Deinococcota</taxon>
        <taxon>Deinococci</taxon>
        <taxon>Trueperales</taxon>
        <taxon>Trueperaceae</taxon>
        <taxon>Truepera</taxon>
    </lineage>
</organism>
<dbReference type="Pfam" id="PF00814">
    <property type="entry name" value="TsaD"/>
    <property type="match status" value="1"/>
</dbReference>
<evidence type="ECO:0000256" key="6">
    <source>
        <dbReference type="ARBA" id="ARBA00023315"/>
    </source>
</evidence>
<comment type="similarity">
    <text evidence="8">Belongs to the KAE1 / TsaD family.</text>
</comment>
<dbReference type="HAMAP" id="MF_01445">
    <property type="entry name" value="TsaD"/>
    <property type="match status" value="1"/>
</dbReference>
<dbReference type="GO" id="GO:0005737">
    <property type="term" value="C:cytoplasm"/>
    <property type="evidence" value="ECO:0007669"/>
    <property type="project" value="UniProtKB-SubCell"/>
</dbReference>
<reference evidence="11" key="1">
    <citation type="submission" date="2010-05" db="EMBL/GenBank/DDBJ databases">
        <title>The complete genome of Truepera radiovictris DSM 17093.</title>
        <authorList>
            <consortium name="US DOE Joint Genome Institute (JGI-PGF)"/>
            <person name="Lucas S."/>
            <person name="Copeland A."/>
            <person name="Lapidus A."/>
            <person name="Glavina del Rio T."/>
            <person name="Dalin E."/>
            <person name="Tice H."/>
            <person name="Bruce D."/>
            <person name="Goodwin L."/>
            <person name="Pitluck S."/>
            <person name="Kyrpides N."/>
            <person name="Mavromatis K."/>
            <person name="Ovchinnikova G."/>
            <person name="Munk A.C."/>
            <person name="Detter J.C."/>
            <person name="Han C."/>
            <person name="Tapia R."/>
            <person name="Land M."/>
            <person name="Hauser L."/>
            <person name="Markowitz V."/>
            <person name="Cheng J.-F."/>
            <person name="Hugenholtz P."/>
            <person name="Woyke T."/>
            <person name="Wu D."/>
            <person name="Tindall B."/>
            <person name="Pomrenke H.G."/>
            <person name="Brambilla E."/>
            <person name="Klenk H.-P."/>
            <person name="Eisen J.A."/>
        </authorList>
    </citation>
    <scope>NUCLEOTIDE SEQUENCE [LARGE SCALE GENOMIC DNA]</scope>
    <source>
        <strain evidence="11">DSM 17093 / CIP 108686 / LMG 22925 / RQ-24</strain>
    </source>
</reference>
<evidence type="ECO:0000259" key="9">
    <source>
        <dbReference type="Pfam" id="PF00814"/>
    </source>
</evidence>
<dbReference type="GO" id="GO:0061711">
    <property type="term" value="F:tRNA N(6)-L-threonylcarbamoyladenine synthase activity"/>
    <property type="evidence" value="ECO:0007669"/>
    <property type="project" value="UniProtKB-EC"/>
</dbReference>
<feature type="binding site" evidence="8">
    <location>
        <position position="297"/>
    </location>
    <ligand>
        <name>Fe cation</name>
        <dbReference type="ChEBI" id="CHEBI:24875"/>
    </ligand>
</feature>
<evidence type="ECO:0000256" key="8">
    <source>
        <dbReference type="HAMAP-Rule" id="MF_01445"/>
    </source>
</evidence>
<evidence type="ECO:0000256" key="3">
    <source>
        <dbReference type="ARBA" id="ARBA00022694"/>
    </source>
</evidence>
<dbReference type="STRING" id="649638.Trad_1854"/>
<comment type="function">
    <text evidence="8">Required for the formation of a threonylcarbamoyl group on adenosine at position 37 (t(6)A37) in tRNAs that read codons beginning with adenine. Is involved in the transfer of the threonylcarbamoyl moiety of threonylcarbamoyl-AMP (TC-AMP) to the N6 group of A37, together with TsaE and TsaB. TsaD likely plays a direct catalytic role in this reaction.</text>
</comment>
<comment type="catalytic activity">
    <reaction evidence="7 8">
        <text>L-threonylcarbamoyladenylate + adenosine(37) in tRNA = N(6)-L-threonylcarbamoyladenosine(37) in tRNA + AMP + H(+)</text>
        <dbReference type="Rhea" id="RHEA:37059"/>
        <dbReference type="Rhea" id="RHEA-COMP:10162"/>
        <dbReference type="Rhea" id="RHEA-COMP:10163"/>
        <dbReference type="ChEBI" id="CHEBI:15378"/>
        <dbReference type="ChEBI" id="CHEBI:73682"/>
        <dbReference type="ChEBI" id="CHEBI:74411"/>
        <dbReference type="ChEBI" id="CHEBI:74418"/>
        <dbReference type="ChEBI" id="CHEBI:456215"/>
        <dbReference type="EC" id="2.3.1.234"/>
    </reaction>
</comment>
<dbReference type="NCBIfam" id="TIGR03723">
    <property type="entry name" value="T6A_TsaD_YgjD"/>
    <property type="match status" value="1"/>
</dbReference>
<evidence type="ECO:0000256" key="5">
    <source>
        <dbReference type="ARBA" id="ARBA00023004"/>
    </source>
</evidence>
<dbReference type="InterPro" id="IPR022450">
    <property type="entry name" value="TsaD"/>
</dbReference>
<dbReference type="GO" id="GO:0016787">
    <property type="term" value="F:hydrolase activity"/>
    <property type="evidence" value="ECO:0007669"/>
    <property type="project" value="UniProtKB-KW"/>
</dbReference>
<dbReference type="InterPro" id="IPR000905">
    <property type="entry name" value="Gcp-like_dom"/>
</dbReference>
<keyword evidence="10" id="KW-0378">Hydrolase</keyword>
<feature type="binding site" evidence="8">
    <location>
        <begin position="137"/>
        <end position="141"/>
    </location>
    <ligand>
        <name>substrate</name>
    </ligand>
</feature>
<comment type="caution">
    <text evidence="8">Lacks conserved residue(s) required for the propagation of feature annotation.</text>
</comment>
<dbReference type="PANTHER" id="PTHR11735">
    <property type="entry name" value="TRNA N6-ADENOSINE THREONYLCARBAMOYLTRANSFERASE"/>
    <property type="match status" value="1"/>
</dbReference>
<feature type="binding site" evidence="8">
    <location>
        <position position="114"/>
    </location>
    <ligand>
        <name>Fe cation</name>
        <dbReference type="ChEBI" id="CHEBI:24875"/>
    </ligand>
</feature>